<dbReference type="EMBL" id="CP144749">
    <property type="protein sequence ID" value="WVZ75235.1"/>
    <property type="molecule type" value="Genomic_DNA"/>
</dbReference>
<proteinExistence type="predicted"/>
<keyword evidence="3" id="KW-1185">Reference proteome</keyword>
<keyword evidence="1" id="KW-1133">Transmembrane helix</keyword>
<dbReference type="PANTHER" id="PTHR33116:SF87">
    <property type="entry name" value="OS01G0158850 PROTEIN"/>
    <property type="match status" value="1"/>
</dbReference>
<dbReference type="Proteomes" id="UP001341281">
    <property type="component" value="Chromosome 05"/>
</dbReference>
<organism evidence="2 3">
    <name type="scientific">Paspalum notatum var. saurae</name>
    <dbReference type="NCBI Taxonomy" id="547442"/>
    <lineage>
        <taxon>Eukaryota</taxon>
        <taxon>Viridiplantae</taxon>
        <taxon>Streptophyta</taxon>
        <taxon>Embryophyta</taxon>
        <taxon>Tracheophyta</taxon>
        <taxon>Spermatophyta</taxon>
        <taxon>Magnoliopsida</taxon>
        <taxon>Liliopsida</taxon>
        <taxon>Poales</taxon>
        <taxon>Poaceae</taxon>
        <taxon>PACMAD clade</taxon>
        <taxon>Panicoideae</taxon>
        <taxon>Andropogonodae</taxon>
        <taxon>Paspaleae</taxon>
        <taxon>Paspalinae</taxon>
        <taxon>Paspalum</taxon>
    </lineage>
</organism>
<accession>A0AAQ3WVP6</accession>
<sequence length="118" mass="14098">MKYTKDAKEEELYSALFGCKIGSLSFRYLGIPMHFRKSSNKDWKAVEDRFEKRLSGWKGKLISVGGRLVLINAVISSLPMFIFYFFEVSRGVIKKIDYYRSRFYWQNNQQKKKYRLAR</sequence>
<dbReference type="AlphaFoldDB" id="A0AAQ3WVP6"/>
<evidence type="ECO:0000313" key="2">
    <source>
        <dbReference type="EMBL" id="WVZ75235.1"/>
    </source>
</evidence>
<evidence type="ECO:0000313" key="3">
    <source>
        <dbReference type="Proteomes" id="UP001341281"/>
    </source>
</evidence>
<keyword evidence="1" id="KW-0812">Transmembrane</keyword>
<feature type="transmembrane region" description="Helical" evidence="1">
    <location>
        <begin position="12"/>
        <end position="31"/>
    </location>
</feature>
<reference evidence="2 3" key="1">
    <citation type="submission" date="2024-02" db="EMBL/GenBank/DDBJ databases">
        <title>High-quality chromosome-scale genome assembly of Pensacola bahiagrass (Paspalum notatum Flugge var. saurae).</title>
        <authorList>
            <person name="Vega J.M."/>
            <person name="Podio M."/>
            <person name="Orjuela J."/>
            <person name="Siena L.A."/>
            <person name="Pessino S.C."/>
            <person name="Combes M.C."/>
            <person name="Mariac C."/>
            <person name="Albertini E."/>
            <person name="Pupilli F."/>
            <person name="Ortiz J.P.A."/>
            <person name="Leblanc O."/>
        </authorList>
    </citation>
    <scope>NUCLEOTIDE SEQUENCE [LARGE SCALE GENOMIC DNA]</scope>
    <source>
        <strain evidence="2">R1</strain>
        <tissue evidence="2">Leaf</tissue>
    </source>
</reference>
<dbReference type="PANTHER" id="PTHR33116">
    <property type="entry name" value="REVERSE TRANSCRIPTASE ZINC-BINDING DOMAIN-CONTAINING PROTEIN-RELATED-RELATED"/>
    <property type="match status" value="1"/>
</dbReference>
<feature type="transmembrane region" description="Helical" evidence="1">
    <location>
        <begin position="64"/>
        <end position="86"/>
    </location>
</feature>
<gene>
    <name evidence="2" type="ORF">U9M48_023312</name>
</gene>
<protein>
    <submittedName>
        <fullName evidence="2">Uncharacterized protein</fullName>
    </submittedName>
</protein>
<evidence type="ECO:0000256" key="1">
    <source>
        <dbReference type="SAM" id="Phobius"/>
    </source>
</evidence>
<keyword evidence="1" id="KW-0472">Membrane</keyword>
<name>A0AAQ3WVP6_PASNO</name>